<dbReference type="AlphaFoldDB" id="A0A978VFB3"/>
<evidence type="ECO:0000313" key="2">
    <source>
        <dbReference type="EMBL" id="KAH7529052.1"/>
    </source>
</evidence>
<dbReference type="EMBL" id="JAEACU010000005">
    <property type="protein sequence ID" value="KAH7529052.1"/>
    <property type="molecule type" value="Genomic_DNA"/>
</dbReference>
<dbReference type="GO" id="GO:0016226">
    <property type="term" value="P:iron-sulfur cluster assembly"/>
    <property type="evidence" value="ECO:0007669"/>
    <property type="project" value="TreeGrafter"/>
</dbReference>
<dbReference type="GO" id="GO:0009507">
    <property type="term" value="C:chloroplast"/>
    <property type="evidence" value="ECO:0007669"/>
    <property type="project" value="TreeGrafter"/>
</dbReference>
<gene>
    <name evidence="2" type="ORF">FEM48_Zijuj05G0143100</name>
</gene>
<dbReference type="Proteomes" id="UP000813462">
    <property type="component" value="Unassembled WGS sequence"/>
</dbReference>
<comment type="caution">
    <text evidence="2">The sequence shown here is derived from an EMBL/GenBank/DDBJ whole genome shotgun (WGS) entry which is preliminary data.</text>
</comment>
<dbReference type="PANTHER" id="PTHR46230">
    <property type="match status" value="1"/>
</dbReference>
<dbReference type="Pfam" id="PF01722">
    <property type="entry name" value="BolA"/>
    <property type="match status" value="1"/>
</dbReference>
<dbReference type="SUPFAM" id="SSF82657">
    <property type="entry name" value="BolA-like"/>
    <property type="match status" value="1"/>
</dbReference>
<comment type="similarity">
    <text evidence="1">Belongs to the BolA/IbaG family.</text>
</comment>
<protein>
    <submittedName>
        <fullName evidence="2">Uncharacterized protein</fullName>
    </submittedName>
</protein>
<sequence>MFRSENGERDSLSRLINLSPLKGTDLIHLNTWVTFVLLSSKQLSSSCLKVSFVGPFSIFLRFLTGPFCVSLRSETLDEASICEEEGLILWSTSTTLEYREPYESTANLEGRLALLCAMKQNRAAKVLPTIQSLGAAIIKDLALLLAPLFASLIDVVSVAFEGQSAVNRQRMVYKAIWEELLSTVHSVDRMAVVEK</sequence>
<accession>A0A978VFB3</accession>
<reference evidence="2" key="1">
    <citation type="journal article" date="2021" name="Front. Plant Sci.">
        <title>Chromosome-Scale Genome Assembly for Chinese Sour Jujube and Insights Into Its Genome Evolution and Domestication Signature.</title>
        <authorList>
            <person name="Shen L.-Y."/>
            <person name="Luo H."/>
            <person name="Wang X.-L."/>
            <person name="Wang X.-M."/>
            <person name="Qiu X.-J."/>
            <person name="Liu H."/>
            <person name="Zhou S.-S."/>
            <person name="Jia K.-H."/>
            <person name="Nie S."/>
            <person name="Bao Y.-T."/>
            <person name="Zhang R.-G."/>
            <person name="Yun Q.-Z."/>
            <person name="Chai Y.-H."/>
            <person name="Lu J.-Y."/>
            <person name="Li Y."/>
            <person name="Zhao S.-W."/>
            <person name="Mao J.-F."/>
            <person name="Jia S.-G."/>
            <person name="Mao Y.-M."/>
        </authorList>
    </citation>
    <scope>NUCLEOTIDE SEQUENCE</scope>
    <source>
        <strain evidence="2">AT0</strain>
        <tissue evidence="2">Leaf</tissue>
    </source>
</reference>
<evidence type="ECO:0000256" key="1">
    <source>
        <dbReference type="RuleBase" id="RU003860"/>
    </source>
</evidence>
<dbReference type="Gene3D" id="3.30.300.90">
    <property type="entry name" value="BolA-like"/>
    <property type="match status" value="1"/>
</dbReference>
<proteinExistence type="inferred from homology"/>
<evidence type="ECO:0000313" key="3">
    <source>
        <dbReference type="Proteomes" id="UP000813462"/>
    </source>
</evidence>
<dbReference type="InterPro" id="IPR036065">
    <property type="entry name" value="BolA-like_sf"/>
</dbReference>
<dbReference type="PANTHER" id="PTHR46230:SF4">
    <property type="entry name" value="PROTEIN BOLA4, CHLOROPLASTIC_MITOCHONDRIAL"/>
    <property type="match status" value="1"/>
</dbReference>
<dbReference type="InterPro" id="IPR002634">
    <property type="entry name" value="BolA"/>
</dbReference>
<organism evidence="2 3">
    <name type="scientific">Ziziphus jujuba var. spinosa</name>
    <dbReference type="NCBI Taxonomy" id="714518"/>
    <lineage>
        <taxon>Eukaryota</taxon>
        <taxon>Viridiplantae</taxon>
        <taxon>Streptophyta</taxon>
        <taxon>Embryophyta</taxon>
        <taxon>Tracheophyta</taxon>
        <taxon>Spermatophyta</taxon>
        <taxon>Magnoliopsida</taxon>
        <taxon>eudicotyledons</taxon>
        <taxon>Gunneridae</taxon>
        <taxon>Pentapetalae</taxon>
        <taxon>rosids</taxon>
        <taxon>fabids</taxon>
        <taxon>Rosales</taxon>
        <taxon>Rhamnaceae</taxon>
        <taxon>Paliureae</taxon>
        <taxon>Ziziphus</taxon>
    </lineage>
</organism>
<name>A0A978VFB3_ZIZJJ</name>